<protein>
    <submittedName>
        <fullName evidence="2">Uncharacterized protein</fullName>
    </submittedName>
</protein>
<feature type="region of interest" description="Disordered" evidence="1">
    <location>
        <begin position="1154"/>
        <end position="1182"/>
    </location>
</feature>
<proteinExistence type="predicted"/>
<evidence type="ECO:0000313" key="3">
    <source>
        <dbReference type="Proteomes" id="UP001476247"/>
    </source>
</evidence>
<name>A0ABP9Y4L5_9FUNG</name>
<gene>
    <name evidence="2" type="ORF">HPULCUR_006966</name>
</gene>
<comment type="caution">
    <text evidence="2">The sequence shown here is derived from an EMBL/GenBank/DDBJ whole genome shotgun (WGS) entry which is preliminary data.</text>
</comment>
<dbReference type="PANTHER" id="PTHR34365:SF7">
    <property type="entry name" value="GLYCINE-RICH DOMAIN-CONTAINING PROTEIN 1"/>
    <property type="match status" value="1"/>
</dbReference>
<dbReference type="InterPro" id="IPR009836">
    <property type="entry name" value="GRDP-like"/>
</dbReference>
<dbReference type="EMBL" id="BAABUJ010000019">
    <property type="protein sequence ID" value="GAA5801518.1"/>
    <property type="molecule type" value="Genomic_DNA"/>
</dbReference>
<dbReference type="Proteomes" id="UP001476247">
    <property type="component" value="Unassembled WGS sequence"/>
</dbReference>
<evidence type="ECO:0000313" key="2">
    <source>
        <dbReference type="EMBL" id="GAA5801518.1"/>
    </source>
</evidence>
<reference evidence="2 3" key="1">
    <citation type="submission" date="2024-04" db="EMBL/GenBank/DDBJ databases">
        <title>genome sequences of Mucor flavus KT1a and Helicostylum pulchrum KT1b strains isolation_sourced from the surface of a dry-aged beef.</title>
        <authorList>
            <person name="Toyotome T."/>
            <person name="Hosono M."/>
            <person name="Torimaru M."/>
            <person name="Fukuda K."/>
            <person name="Mikami N."/>
        </authorList>
    </citation>
    <scope>NUCLEOTIDE SEQUENCE [LARGE SCALE GENOMIC DNA]</scope>
    <source>
        <strain evidence="2 3">KT1b</strain>
    </source>
</reference>
<accession>A0ABP9Y4L5</accession>
<feature type="region of interest" description="Disordered" evidence="1">
    <location>
        <begin position="1431"/>
        <end position="1458"/>
    </location>
</feature>
<feature type="compositionally biased region" description="Low complexity" evidence="1">
    <location>
        <begin position="1432"/>
        <end position="1450"/>
    </location>
</feature>
<keyword evidence="3" id="KW-1185">Reference proteome</keyword>
<organism evidence="2 3">
    <name type="scientific">Helicostylum pulchrum</name>
    <dbReference type="NCBI Taxonomy" id="562976"/>
    <lineage>
        <taxon>Eukaryota</taxon>
        <taxon>Fungi</taxon>
        <taxon>Fungi incertae sedis</taxon>
        <taxon>Mucoromycota</taxon>
        <taxon>Mucoromycotina</taxon>
        <taxon>Mucoromycetes</taxon>
        <taxon>Mucorales</taxon>
        <taxon>Mucorineae</taxon>
        <taxon>Mucoraceae</taxon>
        <taxon>Helicostylum</taxon>
    </lineage>
</organism>
<dbReference type="PANTHER" id="PTHR34365">
    <property type="entry name" value="ENOLASE (DUF1399)"/>
    <property type="match status" value="1"/>
</dbReference>
<sequence length="1458" mass="165162">MFSDNKPPEIKLVDEFPSFNSVVTVPNCWYYLSMLERFVDITSSMPQDILKMYLVRAEYRYFKWMYKTKKHRLVKHSIPPIDVAFFWQAHLLSPVRYQEDIMRMEPFNTARVPLKEIHEAQGNLKKSVIREWNSVMKDEPYDLTIDELIKKGSCASITCIVCNSRIRSPWGEYAKWRTDHTTALQCCCCYTSFTVKHVGKSNLNQDNASRVNSISGLMINSSGYPYKPAFIKQSLRPGTDIMSLPFDQGLQPLDEYLEKKEDSVFNSISPASRRKIIDAIQSTYLCTPYRGSSIDLIQAVARQYKFAVKVTKEINWDAPLGIIRGIRQYTNFLAVIKENKYLTAVPTYEIDLAWHAHMLHHRNYHTTCVKLIGKMINHDDTIPEDDLASYVKITDMAWEARNKRLKAARKPPPLPSHGITSIEEENKENKEIKKTGFINKIKSLVSKTDGSGAEPRNRPIPKKQISNESFISGIKYIKGSYECPPQYTHNLETSVVEINKNSGYEAEKASFHDKGAIREFIDLNNSDEIMDATFSNVKNSVYGFIGTSTCGNTELLNQWTTELNESNRMYTVANCVSSNDSRYTKVFKTKGNKSKFVVKRKEYERARRNYMSSHNVGKAKKNSQDKTFDWPEIMSAWLKAAETINELTDSPAACGGWGNCQQSSGDSFNQTSGRGGREVYGGYSSGGARGSAGCGGGGGGGGGGGSSGCGGGGSVMYFCNDPPEELSENEFPKISDVVTVANCWYYLSLLERFVDTTGLMSEKVLKMYLVRAEHRYFQWTSNKTSRKAIYAIPPLGKKYVAFFWQAHMLSPFRFREDTLRVQPFISNQIPLKNIHDLQKNPDNKVLSEWKKVMHDEQYELTENVILKDKGFASIQCIVCNILMEIKWKEYTEWRTDHRVALQCHCCDTMFTIKHAGKANFLADNAKFHTTANKVPRSFILLRGLLLDDKGFSITSNDAHGLLLPLKDIKSLPFNQGLGPLDDHITAKINKLGFKKGPTKAKKSIDCKTKHFTSSNIFVLLELINAVQSTYLCTPYRGSSIDMIQAVARQYKFALKVTKGVNWNSPEGIIKSIRRYSEFLAVIHDNPSIVAVPTYEIDLAWHTHMLHASNYRRFCNQYFSRLINHDDTIPEDNLKSHIEKTDLAWKQRDARRMISRLPTLPPSPTPSTVESSEKKGKVISNPSPVGATEKDIYCDEKLLFGKSFVEGTYKELSPYKSIFEGPSERSIENLKEETNEQSENQANQLQENYRGFIYDKNNISFHDKRDIKDFIKFKNSDKMMDVKFKDAKASAYGFIGTSNCGKTSYLDQWDRKRKDSNKLPFSTYKKVFQTTGPAPVFTRRGIRNVPELQKSNRKEHEAQNTRYNPAGDIFDWYYISRIWFESTEQNNDVCNHNVMNSSCAGISSNCGTHTSTLSGEHTSSFSGNCTSATSNCGPSSNDGESSSNYGGSSSNCGGGSSNY</sequence>
<dbReference type="Pfam" id="PF07173">
    <property type="entry name" value="GRDP-like"/>
    <property type="match status" value="2"/>
</dbReference>
<evidence type="ECO:0000256" key="1">
    <source>
        <dbReference type="SAM" id="MobiDB-lite"/>
    </source>
</evidence>